<evidence type="ECO:0000313" key="3">
    <source>
        <dbReference type="Proteomes" id="UP001236014"/>
    </source>
</evidence>
<keyword evidence="1" id="KW-0812">Transmembrane</keyword>
<dbReference type="Proteomes" id="UP001236014">
    <property type="component" value="Chromosome"/>
</dbReference>
<accession>A0A9Y2I969</accession>
<evidence type="ECO:0000256" key="1">
    <source>
        <dbReference type="SAM" id="Phobius"/>
    </source>
</evidence>
<feature type="transmembrane region" description="Helical" evidence="1">
    <location>
        <begin position="31"/>
        <end position="57"/>
    </location>
</feature>
<keyword evidence="1" id="KW-1133">Transmembrane helix</keyword>
<gene>
    <name evidence="2" type="ORF">QRX50_29430</name>
</gene>
<feature type="transmembrane region" description="Helical" evidence="1">
    <location>
        <begin position="152"/>
        <end position="177"/>
    </location>
</feature>
<dbReference type="AlphaFoldDB" id="A0A9Y2I969"/>
<dbReference type="KEGG" id="acab:QRX50_29430"/>
<protein>
    <recommendedName>
        <fullName evidence="4">Transmembrane protein</fullName>
    </recommendedName>
</protein>
<dbReference type="RefSeq" id="WP_285966379.1">
    <property type="nucleotide sequence ID" value="NZ_CP127294.1"/>
</dbReference>
<dbReference type="PANTHER" id="PTHR42305">
    <property type="entry name" value="MEMBRANE PROTEIN RV1733C-RELATED"/>
    <property type="match status" value="1"/>
</dbReference>
<reference evidence="2 3" key="1">
    <citation type="submission" date="2023-06" db="EMBL/GenBank/DDBJ databases">
        <authorList>
            <person name="Oyuntsetseg B."/>
            <person name="Kim S.B."/>
        </authorList>
    </citation>
    <scope>NUCLEOTIDE SEQUENCE [LARGE SCALE GENOMIC DNA]</scope>
    <source>
        <strain evidence="2 3">2-15</strain>
    </source>
</reference>
<dbReference type="InterPro" id="IPR039708">
    <property type="entry name" value="MT1774/Rv1733c-like"/>
</dbReference>
<proteinExistence type="predicted"/>
<evidence type="ECO:0000313" key="2">
    <source>
        <dbReference type="EMBL" id="WIX75614.1"/>
    </source>
</evidence>
<dbReference type="PANTHER" id="PTHR42305:SF1">
    <property type="entry name" value="MEMBRANE PROTEIN RV1733C-RELATED"/>
    <property type="match status" value="1"/>
</dbReference>
<keyword evidence="1" id="KW-0472">Membrane</keyword>
<name>A0A9Y2I969_9PSEU</name>
<dbReference type="EMBL" id="CP127294">
    <property type="protein sequence ID" value="WIX75614.1"/>
    <property type="molecule type" value="Genomic_DNA"/>
</dbReference>
<keyword evidence="3" id="KW-1185">Reference proteome</keyword>
<organism evidence="2 3">
    <name type="scientific">Amycolatopsis carbonis</name>
    <dbReference type="NCBI Taxonomy" id="715471"/>
    <lineage>
        <taxon>Bacteria</taxon>
        <taxon>Bacillati</taxon>
        <taxon>Actinomycetota</taxon>
        <taxon>Actinomycetes</taxon>
        <taxon>Pseudonocardiales</taxon>
        <taxon>Pseudonocardiaceae</taxon>
        <taxon>Amycolatopsis</taxon>
    </lineage>
</organism>
<evidence type="ECO:0008006" key="4">
    <source>
        <dbReference type="Google" id="ProtNLM"/>
    </source>
</evidence>
<sequence length="199" mass="20677">MNSSANRLLRWWHLLVPGHGSVARTSDRVQAALVLVTILVALAAIPFSAAAGSAVYAAQKAQSARELAENRSATATLLADGPPVSVGGRSGEVGSPMPTDAMWFGRDGVRHLGQVNANAGTHRGDVVPIWVNSSGTVVAPPTSSAGAVVNSAAAAVGLYFVTCLALAVAYGISVFALNRYRAGKWQQEWYAELAKKAHS</sequence>